<accession>A0A545AM69</accession>
<dbReference type="InterPro" id="IPR015814">
    <property type="entry name" value="Pgluconate_DH_NAD-bd_C"/>
</dbReference>
<dbReference type="EMBL" id="VIRS01000018">
    <property type="protein sequence ID" value="TQS42371.1"/>
    <property type="molecule type" value="Genomic_DNA"/>
</dbReference>
<dbReference type="RefSeq" id="WP_142707061.1">
    <property type="nucleotide sequence ID" value="NZ_VIRS01000018.1"/>
</dbReference>
<sequence length="249" mass="25148">MTVGVLHPGAMGAAIGRELAPDVWWVPAGRSAATRERAAGFHPARDLAELADRCDLILSICPPAFAGGVARDVAATGFDGVYVDANAISPARAREIASVLPTARVVDGGIIGPPPGGAGTTTLCLSGPGASGVAEVFAGTSVRTLVLDGPVGQASALKLAFASYNKISYALAAQANALAEAHGVLAELRTITADALPGTPVADPRALASVGPKAWRWAPEMEEIADACTEAGLDPDFAATAATLFARWA</sequence>
<evidence type="ECO:0000313" key="2">
    <source>
        <dbReference type="EMBL" id="TQS42371.1"/>
    </source>
</evidence>
<dbReference type="InterPro" id="IPR013328">
    <property type="entry name" value="6PGD_dom2"/>
</dbReference>
<protein>
    <submittedName>
        <fullName evidence="2">DUF1932 domain-containing protein</fullName>
    </submittedName>
</protein>
<keyword evidence="3" id="KW-1185">Reference proteome</keyword>
<dbReference type="Gene3D" id="1.10.1040.10">
    <property type="entry name" value="N-(1-d-carboxylethyl)-l-norvaline Dehydrogenase, domain 2"/>
    <property type="match status" value="1"/>
</dbReference>
<dbReference type="OrthoDB" id="1271986at2"/>
<dbReference type="SUPFAM" id="SSF51735">
    <property type="entry name" value="NAD(P)-binding Rossmann-fold domains"/>
    <property type="match status" value="1"/>
</dbReference>
<proteinExistence type="predicted"/>
<dbReference type="Gene3D" id="3.40.50.720">
    <property type="entry name" value="NAD(P)-binding Rossmann-like Domain"/>
    <property type="match status" value="1"/>
</dbReference>
<evidence type="ECO:0000259" key="1">
    <source>
        <dbReference type="Pfam" id="PF09130"/>
    </source>
</evidence>
<dbReference type="SUPFAM" id="SSF48179">
    <property type="entry name" value="6-phosphogluconate dehydrogenase C-terminal domain-like"/>
    <property type="match status" value="1"/>
</dbReference>
<name>A0A545AM69_9ACTN</name>
<evidence type="ECO:0000313" key="3">
    <source>
        <dbReference type="Proteomes" id="UP000317982"/>
    </source>
</evidence>
<dbReference type="AlphaFoldDB" id="A0A545AM69"/>
<comment type="caution">
    <text evidence="2">The sequence shown here is derived from an EMBL/GenBank/DDBJ whole genome shotgun (WGS) entry which is preliminary data.</text>
</comment>
<dbReference type="InParanoid" id="A0A545AM69"/>
<dbReference type="Pfam" id="PF09130">
    <property type="entry name" value="DUF1932"/>
    <property type="match status" value="1"/>
</dbReference>
<dbReference type="InterPro" id="IPR008927">
    <property type="entry name" value="6-PGluconate_DH-like_C_sf"/>
</dbReference>
<dbReference type="Proteomes" id="UP000317982">
    <property type="component" value="Unassembled WGS sequence"/>
</dbReference>
<organism evidence="2 3">
    <name type="scientific">Cryptosporangium phraense</name>
    <dbReference type="NCBI Taxonomy" id="2593070"/>
    <lineage>
        <taxon>Bacteria</taxon>
        <taxon>Bacillati</taxon>
        <taxon>Actinomycetota</taxon>
        <taxon>Actinomycetes</taxon>
        <taxon>Cryptosporangiales</taxon>
        <taxon>Cryptosporangiaceae</taxon>
        <taxon>Cryptosporangium</taxon>
    </lineage>
</organism>
<reference evidence="2 3" key="1">
    <citation type="submission" date="2019-07" db="EMBL/GenBank/DDBJ databases">
        <title>Cryptosporangium phraense sp. nov., isolated from plant litter.</title>
        <authorList>
            <person name="Suriyachadkun C."/>
        </authorList>
    </citation>
    <scope>NUCLEOTIDE SEQUENCE [LARGE SCALE GENOMIC DNA]</scope>
    <source>
        <strain evidence="2 3">A-T 5661</strain>
    </source>
</reference>
<dbReference type="InterPro" id="IPR036291">
    <property type="entry name" value="NAD(P)-bd_dom_sf"/>
</dbReference>
<gene>
    <name evidence="2" type="ORF">FL583_23950</name>
</gene>
<feature type="domain" description="Phosphogluconate dehydrogenase NAD-binding putative C-terminal" evidence="1">
    <location>
        <begin position="179"/>
        <end position="248"/>
    </location>
</feature>